<evidence type="ECO:0000256" key="1">
    <source>
        <dbReference type="ARBA" id="ARBA00001913"/>
    </source>
</evidence>
<dbReference type="PROSITE" id="PS00149">
    <property type="entry name" value="SULFATASE_2"/>
    <property type="match status" value="1"/>
</dbReference>
<keyword evidence="12" id="KW-1185">Reference proteome</keyword>
<feature type="region of interest" description="Disordered" evidence="8">
    <location>
        <begin position="461"/>
        <end position="554"/>
    </location>
</feature>
<dbReference type="FunFam" id="3.40.720.10:FF:000023">
    <property type="entry name" value="Arylsulfatase A"/>
    <property type="match status" value="2"/>
</dbReference>
<dbReference type="SUPFAM" id="SSF53649">
    <property type="entry name" value="Alkaline phosphatase-like"/>
    <property type="match status" value="2"/>
</dbReference>
<keyword evidence="4 9" id="KW-0732">Signal</keyword>
<dbReference type="Pfam" id="PF14707">
    <property type="entry name" value="Sulfatase_C"/>
    <property type="match status" value="1"/>
</dbReference>
<dbReference type="PANTHER" id="PTHR42693">
    <property type="entry name" value="ARYLSULFATASE FAMILY MEMBER"/>
    <property type="match status" value="1"/>
</dbReference>
<dbReference type="InterPro" id="IPR017850">
    <property type="entry name" value="Alkaline_phosphatase_core_sf"/>
</dbReference>
<keyword evidence="6" id="KW-0106">Calcium</keyword>
<evidence type="ECO:0000256" key="6">
    <source>
        <dbReference type="ARBA" id="ARBA00022837"/>
    </source>
</evidence>
<evidence type="ECO:0000256" key="8">
    <source>
        <dbReference type="SAM" id="MobiDB-lite"/>
    </source>
</evidence>
<keyword evidence="7" id="KW-0325">Glycoprotein</keyword>
<feature type="chain" id="PRO_5005250778" evidence="9">
    <location>
        <begin position="25"/>
        <end position="995"/>
    </location>
</feature>
<evidence type="ECO:0000313" key="12">
    <source>
        <dbReference type="Proteomes" id="UP000036367"/>
    </source>
</evidence>
<evidence type="ECO:0000256" key="5">
    <source>
        <dbReference type="ARBA" id="ARBA00022801"/>
    </source>
</evidence>
<dbReference type="CDD" id="cd16143">
    <property type="entry name" value="ARS_like"/>
    <property type="match status" value="1"/>
</dbReference>
<proteinExistence type="inferred from homology"/>
<dbReference type="GO" id="GO:0004065">
    <property type="term" value="F:arylsulfatase activity"/>
    <property type="evidence" value="ECO:0007669"/>
    <property type="project" value="TreeGrafter"/>
</dbReference>
<dbReference type="InterPro" id="IPR050738">
    <property type="entry name" value="Sulfatase"/>
</dbReference>
<dbReference type="Gene3D" id="3.30.1120.10">
    <property type="match status" value="2"/>
</dbReference>
<keyword evidence="5 11" id="KW-0378">Hydrolase</keyword>
<dbReference type="InterPro" id="IPR000917">
    <property type="entry name" value="Sulfatase_N"/>
</dbReference>
<dbReference type="Pfam" id="PF00884">
    <property type="entry name" value="Sulfatase"/>
    <property type="match status" value="2"/>
</dbReference>
<evidence type="ECO:0000256" key="3">
    <source>
        <dbReference type="ARBA" id="ARBA00022723"/>
    </source>
</evidence>
<dbReference type="InterPro" id="IPR024607">
    <property type="entry name" value="Sulfatase_CS"/>
</dbReference>
<evidence type="ECO:0000256" key="2">
    <source>
        <dbReference type="ARBA" id="ARBA00008779"/>
    </source>
</evidence>
<reference evidence="11" key="1">
    <citation type="submission" date="2015-05" db="EMBL/GenBank/DDBJ databases">
        <title>Permanent draft genome of Rhodopirellula islandicus K833.</title>
        <authorList>
            <person name="Kizina J."/>
            <person name="Richter M."/>
            <person name="Glockner F.O."/>
            <person name="Harder J."/>
        </authorList>
    </citation>
    <scope>NUCLEOTIDE SEQUENCE [LARGE SCALE GENOMIC DNA]</scope>
    <source>
        <strain evidence="11">K833</strain>
    </source>
</reference>
<dbReference type="Proteomes" id="UP000036367">
    <property type="component" value="Unassembled WGS sequence"/>
</dbReference>
<comment type="cofactor">
    <cofactor evidence="1">
        <name>Ca(2+)</name>
        <dbReference type="ChEBI" id="CHEBI:29108"/>
    </cofactor>
</comment>
<gene>
    <name evidence="11" type="ORF">RISK_000192</name>
</gene>
<dbReference type="PROSITE" id="PS00523">
    <property type="entry name" value="SULFATASE_1"/>
    <property type="match status" value="1"/>
</dbReference>
<protein>
    <submittedName>
        <fullName evidence="11">Choline-sulfatase</fullName>
        <ecNumber evidence="11">3.1.6.6</ecNumber>
    </submittedName>
</protein>
<accession>A0A0J1EQQ8</accession>
<evidence type="ECO:0000256" key="4">
    <source>
        <dbReference type="ARBA" id="ARBA00022729"/>
    </source>
</evidence>
<evidence type="ECO:0000256" key="7">
    <source>
        <dbReference type="ARBA" id="ARBA00023180"/>
    </source>
</evidence>
<evidence type="ECO:0000259" key="10">
    <source>
        <dbReference type="Pfam" id="PF00884"/>
    </source>
</evidence>
<feature type="domain" description="Sulfatase N-terminal" evidence="10">
    <location>
        <begin position="560"/>
        <end position="862"/>
    </location>
</feature>
<name>A0A0J1EQQ8_RHOIS</name>
<comment type="caution">
    <text evidence="11">The sequence shown here is derived from an EMBL/GenBank/DDBJ whole genome shotgun (WGS) entry which is preliminary data.</text>
</comment>
<feature type="compositionally biased region" description="Basic residues" evidence="8">
    <location>
        <begin position="523"/>
        <end position="534"/>
    </location>
</feature>
<dbReference type="PATRIC" id="fig|595434.4.peg.182"/>
<dbReference type="EMBL" id="LECT01000002">
    <property type="protein sequence ID" value="KLU07819.1"/>
    <property type="molecule type" value="Genomic_DNA"/>
</dbReference>
<evidence type="ECO:0000256" key="9">
    <source>
        <dbReference type="SAM" id="SignalP"/>
    </source>
</evidence>
<dbReference type="GO" id="GO:0047753">
    <property type="term" value="F:choline-sulfatase activity"/>
    <property type="evidence" value="ECO:0007669"/>
    <property type="project" value="UniProtKB-EC"/>
</dbReference>
<dbReference type="EC" id="3.1.6.6" evidence="11"/>
<dbReference type="Gene3D" id="3.40.720.10">
    <property type="entry name" value="Alkaline Phosphatase, subunit A"/>
    <property type="match status" value="2"/>
</dbReference>
<dbReference type="CDD" id="cd16026">
    <property type="entry name" value="GALNS_like"/>
    <property type="match status" value="1"/>
</dbReference>
<feature type="compositionally biased region" description="Basic and acidic residues" evidence="8">
    <location>
        <begin position="484"/>
        <end position="508"/>
    </location>
</feature>
<keyword evidence="3" id="KW-0479">Metal-binding</keyword>
<dbReference type="PANTHER" id="PTHR42693:SF53">
    <property type="entry name" value="ENDO-4-O-SULFATASE"/>
    <property type="match status" value="1"/>
</dbReference>
<sequence>MNSSPIPLCAAALVLLIASVTSVAAERPPNVVLIFVDDLGYGDLSCYGATKLSTPNIDQLASEGRRFTDAHSASAVCTPSRYGLLTGQYPLRAMGGQGVWGPLPTTSGLIIDTNTQTIGKVFKDKGYATACLGKWHLGFKEEPNDWQVPLRPGPQDVGFDHYFGVPLVNSGSPYVYVNDDSIFGYDPNDPLVYGGKPVSPTPTFPAEASIKSPNRFSGALKAHEIYDDEKTGTLLTERAVKWISEKKDDPFFLYFATPNIHHPFTPAPRFKGTSQCGLYGDFVHELDWMVGEIVNSLEDNGLTDNTLVLFTSDNGAMLNRAGRDAIQAGHQPNGELLGFKFGVWEGGHRVPLIAKWPGKIKPGTQSDQLISQVDLFATFSALTEQEMPSSEQKDSINMLPALLDEPSEPLRTELVLAPRQPRNLAVRKGKWLYIGARGSGGFNGSKPQHHAWGGPAAVQFSGHKNSDIENGRLKKDAPPAQLYDLEKDRSQTTNVYREHPEVVEEMKTLLESYRPKKGSQGTRQKKPSPKKKPQAAKQPPSPTASVSPAGRGTTAGTTKPNFVVIFADDLGYGDISCYDSSGVKTPHLDALAEEGFRSTDFFVPANVCSPSRAALLTGRYPMRCGMPVARNENVAKYQDYGFAPEELTIPELLHPAGYRSLMVGKWHLGMEVEGSHPLDAGFDEYLGIPSNYEPRRGKNHNTLYRGKAVEQENVPCEVLTKRYTDEVIEFIDRQQDDPFFIYVSHHIVHNPLRPSKDFVGTSEKGKYGDFIKELDHSTGRIMQAIRDAGIDENTLVVFTSDNGPTRNGSAGGLNGGKYCTMEGGHRVPGIFRWPSKIAPNQVSDVTLTSMDLLPLFCGLAGVQPPDDRKLDGKNILPILIGKDNQSPHPFLCYYNGTNLQAVREGNWKLHLPRTTDDQPFWSKKPDKTKGFVTLKKPQLFNLDRDVNEKQNVADRHPEIVARLQSQAERIRNELGDVHTTGTDQRNINLVAPQER</sequence>
<dbReference type="STRING" id="595434.RISK_000192"/>
<feature type="signal peptide" evidence="9">
    <location>
        <begin position="1"/>
        <end position="24"/>
    </location>
</feature>
<comment type="similarity">
    <text evidence="2">Belongs to the sulfatase family.</text>
</comment>
<dbReference type="GO" id="GO:0046872">
    <property type="term" value="F:metal ion binding"/>
    <property type="evidence" value="ECO:0007669"/>
    <property type="project" value="UniProtKB-KW"/>
</dbReference>
<organism evidence="11 12">
    <name type="scientific">Rhodopirellula islandica</name>
    <dbReference type="NCBI Taxonomy" id="595434"/>
    <lineage>
        <taxon>Bacteria</taxon>
        <taxon>Pseudomonadati</taxon>
        <taxon>Planctomycetota</taxon>
        <taxon>Planctomycetia</taxon>
        <taxon>Pirellulales</taxon>
        <taxon>Pirellulaceae</taxon>
        <taxon>Rhodopirellula</taxon>
    </lineage>
</organism>
<feature type="domain" description="Sulfatase N-terminal" evidence="10">
    <location>
        <begin position="29"/>
        <end position="383"/>
    </location>
</feature>
<evidence type="ECO:0000313" key="11">
    <source>
        <dbReference type="EMBL" id="KLU07819.1"/>
    </source>
</evidence>
<dbReference type="AlphaFoldDB" id="A0A0J1EQQ8"/>
<feature type="compositionally biased region" description="Basic and acidic residues" evidence="8">
    <location>
        <begin position="464"/>
        <end position="477"/>
    </location>
</feature>